<dbReference type="EMBL" id="JACXAE010000050">
    <property type="protein sequence ID" value="MBD2773258.1"/>
    <property type="molecule type" value="Genomic_DNA"/>
</dbReference>
<dbReference type="InterPro" id="IPR002797">
    <property type="entry name" value="Polysacc_synth"/>
</dbReference>
<dbReference type="GO" id="GO:0016020">
    <property type="term" value="C:membrane"/>
    <property type="evidence" value="ECO:0007669"/>
    <property type="project" value="UniProtKB-SubCell"/>
</dbReference>
<dbReference type="CDD" id="cd13128">
    <property type="entry name" value="MATE_Wzx_like"/>
    <property type="match status" value="1"/>
</dbReference>
<accession>A0A8J6XFS4</accession>
<feature type="transmembrane region" description="Helical" evidence="5">
    <location>
        <begin position="55"/>
        <end position="79"/>
    </location>
</feature>
<dbReference type="PANTHER" id="PTHR43424:SF1">
    <property type="entry name" value="LOCUS PUTATIVE PROTEIN 1-RELATED"/>
    <property type="match status" value="1"/>
</dbReference>
<comment type="subcellular location">
    <subcellularLocation>
        <location evidence="1">Membrane</location>
        <topology evidence="1">Multi-pass membrane protein</topology>
    </subcellularLocation>
</comment>
<comment type="caution">
    <text evidence="6">The sequence shown here is derived from an EMBL/GenBank/DDBJ whole genome shotgun (WGS) entry which is preliminary data.</text>
</comment>
<evidence type="ECO:0000256" key="5">
    <source>
        <dbReference type="SAM" id="Phobius"/>
    </source>
</evidence>
<evidence type="ECO:0000313" key="6">
    <source>
        <dbReference type="EMBL" id="MBD2773258.1"/>
    </source>
</evidence>
<feature type="transmembrane region" description="Helical" evidence="5">
    <location>
        <begin position="224"/>
        <end position="241"/>
    </location>
</feature>
<protein>
    <submittedName>
        <fullName evidence="6">Flippase</fullName>
    </submittedName>
</protein>
<keyword evidence="2 5" id="KW-0812">Transmembrane</keyword>
<keyword evidence="3 5" id="KW-1133">Transmembrane helix</keyword>
<evidence type="ECO:0000256" key="3">
    <source>
        <dbReference type="ARBA" id="ARBA00022989"/>
    </source>
</evidence>
<feature type="transmembrane region" description="Helical" evidence="5">
    <location>
        <begin position="334"/>
        <end position="356"/>
    </location>
</feature>
<feature type="transmembrane region" description="Helical" evidence="5">
    <location>
        <begin position="395"/>
        <end position="417"/>
    </location>
</feature>
<feature type="transmembrane region" description="Helical" evidence="5">
    <location>
        <begin position="99"/>
        <end position="118"/>
    </location>
</feature>
<feature type="transmembrane region" description="Helical" evidence="5">
    <location>
        <begin position="124"/>
        <end position="141"/>
    </location>
</feature>
<evidence type="ECO:0000256" key="1">
    <source>
        <dbReference type="ARBA" id="ARBA00004141"/>
    </source>
</evidence>
<feature type="transmembrane region" description="Helical" evidence="5">
    <location>
        <begin position="304"/>
        <end position="328"/>
    </location>
</feature>
<sequence>MLNKLTATGKKLSPDLRKIISNLGWLLADKILQMGLGLFVGIWVARYLGPEQFGIFNYAISLVGMFSPLVSMGLSSIVVRDIANDPSQRDETLGTTFTLHLLGGVLTLLLSVTSISLLEPNNNLTRWLVGIFAAGTLFQAFDTIDFWFQSQVQSRYVVFSRQAAYILMCAVRVGLIQLHAPLLAFAWARLVELALSGVGMVIIYRARGNRLTSWKLNLQRAKDLLRESFPLILSGFAIYAYSKIDQIMLGSLLENKSQLGFYSVAVKLAEIFDFLPIIVASSILPKLAKLKEKGEDYMRKMQIYFDVMLWLWLIVALPVSLLSSFIVTRLYGEYYAPAGLILSIYVWGQFSSNLGVARNSFLTVENKLYYSLYFSVAGAFINIFLNSFLIPKYEAYGATIATLITYFSVTVIPNFLISDLRPVGTFIIRSLNLYRATLRVFELFR</sequence>
<gene>
    <name evidence="6" type="ORF">ICL16_14565</name>
</gene>
<dbReference type="Pfam" id="PF01943">
    <property type="entry name" value="Polysacc_synt"/>
    <property type="match status" value="1"/>
</dbReference>
<reference evidence="6" key="1">
    <citation type="submission" date="2020-09" db="EMBL/GenBank/DDBJ databases">
        <title>Iningainema tapete sp. nov. (Scytonemataceae, Cyanobacteria) from greenhouses in central Florida (USA) produces two types of nodularin with biosynthetic potential for microcystin-LR and anabaenopeptins.</title>
        <authorList>
            <person name="Berthold D.E."/>
            <person name="Lefler F.W."/>
            <person name="Huang I.-S."/>
            <person name="Abdulla H."/>
            <person name="Zimba P.V."/>
            <person name="Laughinghouse H.D. IV."/>
        </authorList>
    </citation>
    <scope>NUCLEOTIDE SEQUENCE</scope>
    <source>
        <strain evidence="6">BLCCT55</strain>
    </source>
</reference>
<keyword evidence="7" id="KW-1185">Reference proteome</keyword>
<dbReference type="InterPro" id="IPR052556">
    <property type="entry name" value="PolySynth_Transporter"/>
</dbReference>
<evidence type="ECO:0000313" key="7">
    <source>
        <dbReference type="Proteomes" id="UP000629098"/>
    </source>
</evidence>
<dbReference type="AlphaFoldDB" id="A0A8J6XFS4"/>
<proteinExistence type="predicted"/>
<dbReference type="Proteomes" id="UP000629098">
    <property type="component" value="Unassembled WGS sequence"/>
</dbReference>
<organism evidence="6 7">
    <name type="scientific">Iningainema tapete BLCC-T55</name>
    <dbReference type="NCBI Taxonomy" id="2748662"/>
    <lineage>
        <taxon>Bacteria</taxon>
        <taxon>Bacillati</taxon>
        <taxon>Cyanobacteriota</taxon>
        <taxon>Cyanophyceae</taxon>
        <taxon>Nostocales</taxon>
        <taxon>Scytonemataceae</taxon>
        <taxon>Iningainema tapete</taxon>
    </lineage>
</organism>
<feature type="transmembrane region" description="Helical" evidence="5">
    <location>
        <begin position="162"/>
        <end position="180"/>
    </location>
</feature>
<feature type="transmembrane region" description="Helical" evidence="5">
    <location>
        <begin position="20"/>
        <end position="43"/>
    </location>
</feature>
<feature type="transmembrane region" description="Helical" evidence="5">
    <location>
        <begin position="261"/>
        <end position="284"/>
    </location>
</feature>
<feature type="transmembrane region" description="Helical" evidence="5">
    <location>
        <begin position="368"/>
        <end position="389"/>
    </location>
</feature>
<feature type="transmembrane region" description="Helical" evidence="5">
    <location>
        <begin position="186"/>
        <end position="204"/>
    </location>
</feature>
<evidence type="ECO:0000256" key="4">
    <source>
        <dbReference type="ARBA" id="ARBA00023136"/>
    </source>
</evidence>
<evidence type="ECO:0000256" key="2">
    <source>
        <dbReference type="ARBA" id="ARBA00022692"/>
    </source>
</evidence>
<name>A0A8J6XFS4_9CYAN</name>
<dbReference type="PANTHER" id="PTHR43424">
    <property type="entry name" value="LOCUS PUTATIVE PROTEIN 1-RELATED"/>
    <property type="match status" value="1"/>
</dbReference>
<dbReference type="RefSeq" id="WP_190828798.1">
    <property type="nucleotide sequence ID" value="NZ_CAWPPI010000050.1"/>
</dbReference>
<keyword evidence="4 5" id="KW-0472">Membrane</keyword>